<name>A0A6M4AVY9_9SPHN</name>
<dbReference type="EMBL" id="CP053015">
    <property type="protein sequence ID" value="QJQ31151.1"/>
    <property type="molecule type" value="Genomic_DNA"/>
</dbReference>
<sequence length="188" mass="19931">MMAQIRIAIAALVLAATLITSAPAVASAYLQCAPFARMESGIQLFGNARDWWGQAAGRYERGNAPRVGAVMAFAPTRAMPIGHVAVVSQIVSDRELRIAHANWSPINGRRGQIERNVRVVDVSANNDWSQVRVWYAPIGDLGLRANPVTGFIYPGAGTQDSFGGDTSIAAITPDSDGTLARIVASVGN</sequence>
<dbReference type="SUPFAM" id="SSF54001">
    <property type="entry name" value="Cysteine proteinases"/>
    <property type="match status" value="1"/>
</dbReference>
<dbReference type="InterPro" id="IPR007921">
    <property type="entry name" value="CHAP_dom"/>
</dbReference>
<dbReference type="AlphaFoldDB" id="A0A6M4AVY9"/>
<dbReference type="Pfam" id="PF05257">
    <property type="entry name" value="CHAP"/>
    <property type="match status" value="1"/>
</dbReference>
<dbReference type="Proteomes" id="UP000503018">
    <property type="component" value="Chromosome"/>
</dbReference>
<feature type="signal peptide" evidence="1">
    <location>
        <begin position="1"/>
        <end position="26"/>
    </location>
</feature>
<feature type="chain" id="PRO_5026964202" evidence="1">
    <location>
        <begin position="27"/>
        <end position="188"/>
    </location>
</feature>
<feature type="domain" description="Peptidase C51" evidence="2">
    <location>
        <begin position="7"/>
        <end position="130"/>
    </location>
</feature>
<accession>A0A6M4AVY9</accession>
<dbReference type="RefSeq" id="WP_169943365.1">
    <property type="nucleotide sequence ID" value="NZ_CP053015.1"/>
</dbReference>
<dbReference type="KEGG" id="slan:GV829_00715"/>
<evidence type="ECO:0000313" key="4">
    <source>
        <dbReference type="Proteomes" id="UP000503018"/>
    </source>
</evidence>
<evidence type="ECO:0000313" key="3">
    <source>
        <dbReference type="EMBL" id="QJQ31151.1"/>
    </source>
</evidence>
<keyword evidence="4" id="KW-1185">Reference proteome</keyword>
<protein>
    <submittedName>
        <fullName evidence="3">CHAP domain-containing protein</fullName>
    </submittedName>
</protein>
<reference evidence="3 4" key="1">
    <citation type="submission" date="2020-01" db="EMBL/GenBank/DDBJ databases">
        <title>Sphingomonas sp. strain CSW-10.</title>
        <authorList>
            <person name="Chen W.-M."/>
        </authorList>
    </citation>
    <scope>NUCLEOTIDE SEQUENCE [LARGE SCALE GENOMIC DNA]</scope>
    <source>
        <strain evidence="3 4">CSW-10</strain>
    </source>
</reference>
<organism evidence="3 4">
    <name type="scientific">Sphingomonas lacunae</name>
    <dbReference type="NCBI Taxonomy" id="2698828"/>
    <lineage>
        <taxon>Bacteria</taxon>
        <taxon>Pseudomonadati</taxon>
        <taxon>Pseudomonadota</taxon>
        <taxon>Alphaproteobacteria</taxon>
        <taxon>Sphingomonadales</taxon>
        <taxon>Sphingomonadaceae</taxon>
        <taxon>Sphingomonas</taxon>
    </lineage>
</organism>
<evidence type="ECO:0000259" key="2">
    <source>
        <dbReference type="PROSITE" id="PS50911"/>
    </source>
</evidence>
<dbReference type="PROSITE" id="PS50911">
    <property type="entry name" value="CHAP"/>
    <property type="match status" value="1"/>
</dbReference>
<proteinExistence type="predicted"/>
<dbReference type="Gene3D" id="3.90.1720.10">
    <property type="entry name" value="endopeptidase domain like (from Nostoc punctiforme)"/>
    <property type="match status" value="1"/>
</dbReference>
<keyword evidence="1" id="KW-0732">Signal</keyword>
<gene>
    <name evidence="3" type="ORF">GV829_00715</name>
</gene>
<dbReference type="InterPro" id="IPR038765">
    <property type="entry name" value="Papain-like_cys_pep_sf"/>
</dbReference>
<evidence type="ECO:0000256" key="1">
    <source>
        <dbReference type="SAM" id="SignalP"/>
    </source>
</evidence>